<dbReference type="AlphaFoldDB" id="A0A1I1N7L8"/>
<dbReference type="Pfam" id="PF05309">
    <property type="entry name" value="TraE"/>
    <property type="match status" value="1"/>
</dbReference>
<dbReference type="Proteomes" id="UP000198611">
    <property type="component" value="Unassembled WGS sequence"/>
</dbReference>
<gene>
    <name evidence="1" type="ORF">SAMN05660831_00066</name>
</gene>
<proteinExistence type="predicted"/>
<sequence>MDLKALLKTWAGTRAENQLARWTLPGLSVATALLAGHALTHEPTVVLEPPTPLEERTAVSRTDAGEPYMLSWGLYFAQLLGNIHRGNADTLMSFLDLYITAQSAPVVRDSIADQIARIRDEEATVSFSPENLTYFEDEGVVAVTGTQTLTPKRGEVKRMDWTYEFEIGIERYKPQLLDLDSYQGPIKERNQERDQ</sequence>
<dbReference type="OrthoDB" id="7405099at2"/>
<keyword evidence="2" id="KW-1185">Reference proteome</keyword>
<dbReference type="EMBL" id="FOMJ01000001">
    <property type="protein sequence ID" value="SFC91478.1"/>
    <property type="molecule type" value="Genomic_DNA"/>
</dbReference>
<organism evidence="1 2">
    <name type="scientific">Thiohalospira halophila DSM 15071</name>
    <dbReference type="NCBI Taxonomy" id="1123397"/>
    <lineage>
        <taxon>Bacteria</taxon>
        <taxon>Pseudomonadati</taxon>
        <taxon>Pseudomonadota</taxon>
        <taxon>Gammaproteobacteria</taxon>
        <taxon>Thiohalospirales</taxon>
        <taxon>Thiohalospiraceae</taxon>
        <taxon>Thiohalospira</taxon>
    </lineage>
</organism>
<reference evidence="1 2" key="1">
    <citation type="submission" date="2016-10" db="EMBL/GenBank/DDBJ databases">
        <authorList>
            <person name="de Groot N.N."/>
        </authorList>
    </citation>
    <scope>NUCLEOTIDE SEQUENCE [LARGE SCALE GENOMIC DNA]</scope>
    <source>
        <strain evidence="1 2">HL3</strain>
    </source>
</reference>
<dbReference type="InterPro" id="IPR007973">
    <property type="entry name" value="Pilus_assembly_TraE"/>
</dbReference>
<dbReference type="STRING" id="1123397.SAMN05660831_00066"/>
<evidence type="ECO:0000313" key="2">
    <source>
        <dbReference type="Proteomes" id="UP000198611"/>
    </source>
</evidence>
<evidence type="ECO:0000313" key="1">
    <source>
        <dbReference type="EMBL" id="SFC91478.1"/>
    </source>
</evidence>
<accession>A0A1I1N7L8</accession>
<name>A0A1I1N7L8_9GAMM</name>
<protein>
    <submittedName>
        <fullName evidence="1">Conjugal transfer pilus assembly protein TraE</fullName>
    </submittedName>
</protein>
<dbReference type="RefSeq" id="WP_093426770.1">
    <property type="nucleotide sequence ID" value="NZ_FOMJ01000001.1"/>
</dbReference>